<evidence type="ECO:0000313" key="1">
    <source>
        <dbReference type="EMBL" id="KAI3677612.1"/>
    </source>
</evidence>
<accession>A0ACB8Y1G0</accession>
<dbReference type="Proteomes" id="UP001055879">
    <property type="component" value="Linkage Group LG14"/>
</dbReference>
<organism evidence="1 2">
    <name type="scientific">Arctium lappa</name>
    <name type="common">Greater burdock</name>
    <name type="synonym">Lappa major</name>
    <dbReference type="NCBI Taxonomy" id="4217"/>
    <lineage>
        <taxon>Eukaryota</taxon>
        <taxon>Viridiplantae</taxon>
        <taxon>Streptophyta</taxon>
        <taxon>Embryophyta</taxon>
        <taxon>Tracheophyta</taxon>
        <taxon>Spermatophyta</taxon>
        <taxon>Magnoliopsida</taxon>
        <taxon>eudicotyledons</taxon>
        <taxon>Gunneridae</taxon>
        <taxon>Pentapetalae</taxon>
        <taxon>asterids</taxon>
        <taxon>campanulids</taxon>
        <taxon>Asterales</taxon>
        <taxon>Asteraceae</taxon>
        <taxon>Carduoideae</taxon>
        <taxon>Cardueae</taxon>
        <taxon>Arctiinae</taxon>
        <taxon>Arctium</taxon>
    </lineage>
</organism>
<protein>
    <submittedName>
        <fullName evidence="1">Uncharacterized protein</fullName>
    </submittedName>
</protein>
<sequence length="219" mass="24160">MSRRVSFSPDVDGMPSPPPLHFTKHGGDRTTTEPMIRILTFRPPKTSSSSSGTFSAMRFLGRIRAKFAKALGFVSSSSRKVSSSSSTTSSSSSSCICTFERSRSYVETFDSHRAQAIEDCIQFLNNSSSSSSSSSTSFQRFPPPDWPEIARRRRRPKRPEYSATPPSFDRGNASTSHRRSNQGDIERGSDGMNLSMEVGKELLKGAKGLEESLRMLVNL</sequence>
<reference evidence="2" key="1">
    <citation type="journal article" date="2022" name="Mol. Ecol. Resour.">
        <title>The genomes of chicory, endive, great burdock and yacon provide insights into Asteraceae palaeo-polyploidization history and plant inulin production.</title>
        <authorList>
            <person name="Fan W."/>
            <person name="Wang S."/>
            <person name="Wang H."/>
            <person name="Wang A."/>
            <person name="Jiang F."/>
            <person name="Liu H."/>
            <person name="Zhao H."/>
            <person name="Xu D."/>
            <person name="Zhang Y."/>
        </authorList>
    </citation>
    <scope>NUCLEOTIDE SEQUENCE [LARGE SCALE GENOMIC DNA]</scope>
    <source>
        <strain evidence="2">cv. Niubang</strain>
    </source>
</reference>
<keyword evidence="2" id="KW-1185">Reference proteome</keyword>
<gene>
    <name evidence="1" type="ORF">L6452_36878</name>
</gene>
<evidence type="ECO:0000313" key="2">
    <source>
        <dbReference type="Proteomes" id="UP001055879"/>
    </source>
</evidence>
<dbReference type="EMBL" id="CM042060">
    <property type="protein sequence ID" value="KAI3677612.1"/>
    <property type="molecule type" value="Genomic_DNA"/>
</dbReference>
<name>A0ACB8Y1G0_ARCLA</name>
<proteinExistence type="predicted"/>
<comment type="caution">
    <text evidence="1">The sequence shown here is derived from an EMBL/GenBank/DDBJ whole genome shotgun (WGS) entry which is preliminary data.</text>
</comment>
<reference evidence="1 2" key="2">
    <citation type="journal article" date="2022" name="Mol. Ecol. Resour.">
        <title>The genomes of chicory, endive, great burdock and yacon provide insights into Asteraceae paleo-polyploidization history and plant inulin production.</title>
        <authorList>
            <person name="Fan W."/>
            <person name="Wang S."/>
            <person name="Wang H."/>
            <person name="Wang A."/>
            <person name="Jiang F."/>
            <person name="Liu H."/>
            <person name="Zhao H."/>
            <person name="Xu D."/>
            <person name="Zhang Y."/>
        </authorList>
    </citation>
    <scope>NUCLEOTIDE SEQUENCE [LARGE SCALE GENOMIC DNA]</scope>
    <source>
        <strain evidence="2">cv. Niubang</strain>
    </source>
</reference>